<reference evidence="1 2" key="1">
    <citation type="submission" date="2014-01" db="EMBL/GenBank/DDBJ databases">
        <title>Genome sequence determination for a cystic fibrosis isolate, Inquilinus limosus.</title>
        <authorList>
            <person name="Pino M."/>
            <person name="Di Conza J."/>
            <person name="Gutkind G."/>
        </authorList>
    </citation>
    <scope>NUCLEOTIDE SEQUENCE [LARGE SCALE GENOMIC DNA]</scope>
    <source>
        <strain evidence="1 2">MP06</strain>
    </source>
</reference>
<accession>A0A0A0D973</accession>
<proteinExistence type="predicted"/>
<dbReference type="OrthoDB" id="7221235at2"/>
<name>A0A0A0D973_9PROT</name>
<evidence type="ECO:0000313" key="2">
    <source>
        <dbReference type="Proteomes" id="UP000029995"/>
    </source>
</evidence>
<dbReference type="AlphaFoldDB" id="A0A0A0D973"/>
<evidence type="ECO:0000313" key="1">
    <source>
        <dbReference type="EMBL" id="KGM34694.1"/>
    </source>
</evidence>
<gene>
    <name evidence="1" type="ORF">P409_08845</name>
</gene>
<dbReference type="RefSeq" id="WP_034834430.1">
    <property type="nucleotide sequence ID" value="NZ_JANX01000075.1"/>
</dbReference>
<dbReference type="Proteomes" id="UP000029995">
    <property type="component" value="Unassembled WGS sequence"/>
</dbReference>
<organism evidence="1 2">
    <name type="scientific">Inquilinus limosus MP06</name>
    <dbReference type="NCBI Taxonomy" id="1398085"/>
    <lineage>
        <taxon>Bacteria</taxon>
        <taxon>Pseudomonadati</taxon>
        <taxon>Pseudomonadota</taxon>
        <taxon>Alphaproteobacteria</taxon>
        <taxon>Rhodospirillales</taxon>
        <taxon>Rhodospirillaceae</taxon>
        <taxon>Inquilinus</taxon>
    </lineage>
</organism>
<sequence length="97" mass="11143">MSRRLIWHPVRREWVEPHERLVRNVRFGRAPMVISGHLDDVLNHADGKRYSDKRAYERAVRAAGCEIVGNEHLPDTKPAEMPPVEPDIVRALEELGA</sequence>
<dbReference type="EMBL" id="JANX01000075">
    <property type="protein sequence ID" value="KGM34694.1"/>
    <property type="molecule type" value="Genomic_DNA"/>
</dbReference>
<comment type="caution">
    <text evidence="1">The sequence shown here is derived from an EMBL/GenBank/DDBJ whole genome shotgun (WGS) entry which is preliminary data.</text>
</comment>
<protein>
    <submittedName>
        <fullName evidence="1">Uncharacterized protein</fullName>
    </submittedName>
</protein>